<dbReference type="Proteomes" id="UP000000211">
    <property type="component" value="Chromosome"/>
</dbReference>
<dbReference type="RefSeq" id="WP_016329895.1">
    <property type="nucleotide sequence ID" value="NC_019386.1"/>
</dbReference>
<evidence type="ECO:0000313" key="1">
    <source>
        <dbReference type="EMBL" id="AFV76716.1"/>
    </source>
</evidence>
<sequence length="203" mass="22259">MTLAKFLRWIHRAQEVLLTHQRGEVMAGGEAPPIPSPLYPALLAALEDGETLEAGALLHPYRLAAALHALSGAGAVWLTAYEAPEGEGRRVLTQPDPAPHLRWAARSLPVPVRVHLLSTDGAWALDLTPPLEAALELRLERLTAWAVGPEERVAWILRGGWAHPRGVGLALGREGWQATSYRTPEEAWTGLRPSRRDDRRVEG</sequence>
<dbReference type="PATRIC" id="fig|751945.3.peg.1666"/>
<accession>K7QVT5</accession>
<protein>
    <submittedName>
        <fullName evidence="1">Uncharacterized protein</fullName>
    </submittedName>
</protein>
<evidence type="ECO:0000313" key="2">
    <source>
        <dbReference type="Proteomes" id="UP000000211"/>
    </source>
</evidence>
<gene>
    <name evidence="1" type="ORF">Theos_1693</name>
</gene>
<dbReference type="HOGENOM" id="CLU_1348401_0_0_0"/>
<dbReference type="AlphaFoldDB" id="K7QVT5"/>
<keyword evidence="2" id="KW-1185">Reference proteome</keyword>
<name>K7QVT5_THEOS</name>
<dbReference type="OrthoDB" id="9828824at2"/>
<proteinExistence type="predicted"/>
<reference evidence="1 2" key="1">
    <citation type="journal article" date="2013" name="Genome Announc.">
        <title>Whole Genome Sequencing of Thermus oshimai JL-2 and Thermus thermophilus JL-18, Incomplete Denitrifiers from the United States Great Basin.</title>
        <authorList>
            <person name="Murugapiran S.K."/>
            <person name="Huntemann M."/>
            <person name="Wei C.L."/>
            <person name="Han J."/>
            <person name="Detter J.C."/>
            <person name="Han C.S."/>
            <person name="Erkkila T.H."/>
            <person name="Teshima H."/>
            <person name="Chen A."/>
            <person name="Kyrpides N."/>
            <person name="Mavrommatis K."/>
            <person name="Markowitz V."/>
            <person name="Szeto E."/>
            <person name="Ivanova N."/>
            <person name="Pagani I."/>
            <person name="Lam J."/>
            <person name="McDonald A.I."/>
            <person name="Dodsworth J.A."/>
            <person name="Pati A."/>
            <person name="Goodwin L."/>
            <person name="Peters L."/>
            <person name="Pitluck S."/>
            <person name="Woyke T."/>
            <person name="Hedlund B.P."/>
        </authorList>
    </citation>
    <scope>NUCLEOTIDE SEQUENCE</scope>
    <source>
        <strain evidence="1 2">JL-2</strain>
    </source>
</reference>
<organism evidence="1 2">
    <name type="scientific">Thermus oshimai JL-2</name>
    <dbReference type="NCBI Taxonomy" id="751945"/>
    <lineage>
        <taxon>Bacteria</taxon>
        <taxon>Thermotogati</taxon>
        <taxon>Deinococcota</taxon>
        <taxon>Deinococci</taxon>
        <taxon>Thermales</taxon>
        <taxon>Thermaceae</taxon>
        <taxon>Thermus</taxon>
    </lineage>
</organism>
<dbReference type="KEGG" id="tos:Theos_1693"/>
<dbReference type="STRING" id="751945.Theos_1693"/>
<dbReference type="EMBL" id="CP003249">
    <property type="protein sequence ID" value="AFV76716.1"/>
    <property type="molecule type" value="Genomic_DNA"/>
</dbReference>
<dbReference type="eggNOG" id="ENOG5030PZW">
    <property type="taxonomic scope" value="Bacteria"/>
</dbReference>